<dbReference type="InterPro" id="IPR038407">
    <property type="entry name" value="v-SNARE_N_sf"/>
</dbReference>
<evidence type="ECO:0000313" key="20">
    <source>
        <dbReference type="EMBL" id="ERE73781.1"/>
    </source>
</evidence>
<dbReference type="InterPro" id="IPR000727">
    <property type="entry name" value="T_SNARE_dom"/>
</dbReference>
<dbReference type="Gene3D" id="1.20.58.400">
    <property type="entry name" value="t-snare proteins"/>
    <property type="match status" value="1"/>
</dbReference>
<name>A0A061I382_CRIGR</name>
<dbReference type="SUPFAM" id="SSF47661">
    <property type="entry name" value="t-snare proteins"/>
    <property type="match status" value="1"/>
</dbReference>
<dbReference type="FunFam" id="1.20.5.110:FF:000002">
    <property type="entry name" value="Vesicle transport through interaction with t-SNAREsB"/>
    <property type="match status" value="1"/>
</dbReference>
<keyword evidence="5" id="KW-0813">Transport</keyword>
<accession>A0A061I382</accession>
<evidence type="ECO:0000256" key="6">
    <source>
        <dbReference type="ARBA" id="ARBA00022692"/>
    </source>
</evidence>
<evidence type="ECO:0000256" key="9">
    <source>
        <dbReference type="ARBA" id="ARBA00022989"/>
    </source>
</evidence>
<dbReference type="Pfam" id="PF00106">
    <property type="entry name" value="adh_short"/>
    <property type="match status" value="1"/>
</dbReference>
<dbReference type="GO" id="GO:0016192">
    <property type="term" value="P:vesicle-mediated transport"/>
    <property type="evidence" value="ECO:0007669"/>
    <property type="project" value="InterPro"/>
</dbReference>
<dbReference type="Proteomes" id="UP000030759">
    <property type="component" value="Unassembled WGS sequence"/>
</dbReference>
<evidence type="ECO:0000313" key="21">
    <source>
        <dbReference type="Proteomes" id="UP000030759"/>
    </source>
</evidence>
<dbReference type="SMART" id="SM00397">
    <property type="entry name" value="t_SNARE"/>
    <property type="match status" value="1"/>
</dbReference>
<evidence type="ECO:0000256" key="13">
    <source>
        <dbReference type="ARBA" id="ARBA00023136"/>
    </source>
</evidence>
<dbReference type="GO" id="GO:0012505">
    <property type="term" value="C:endomembrane system"/>
    <property type="evidence" value="ECO:0007669"/>
    <property type="project" value="UniProtKB-SubCell"/>
</dbReference>
<evidence type="ECO:0000256" key="15">
    <source>
        <dbReference type="ARBA" id="ARBA00050568"/>
    </source>
</evidence>
<evidence type="ECO:0000259" key="19">
    <source>
        <dbReference type="SMART" id="SM00397"/>
    </source>
</evidence>
<proteinExistence type="inferred from homology"/>
<dbReference type="CDD" id="cd15890">
    <property type="entry name" value="SNARE_Vti1b"/>
    <property type="match status" value="1"/>
</dbReference>
<dbReference type="FunFam" id="3.40.50.720:FF:000145">
    <property type="entry name" value="Retinol dehydrogenase 12"/>
    <property type="match status" value="1"/>
</dbReference>
<protein>
    <recommendedName>
        <fullName evidence="4">NADP-retinol dehydrogenase</fullName>
        <ecNumber evidence="4">1.1.1.300</ecNumber>
    </recommendedName>
</protein>
<dbReference type="SUPFAM" id="SSF58038">
    <property type="entry name" value="SNARE fusion complex"/>
    <property type="match status" value="1"/>
</dbReference>
<sequence>MVAILLLLCLPFIFCLATPRIRKMLSCGMCTSNVQLPGKVAIVTGANTGIGKETAKDLAQRGKCTCSQLSPADKGELVASEIQATTGNNQVLVRKLDLADTKSIRAFAKDFLAEEKHLHILINNAGVMMCPYSKTADGFEMHIGVNHLGHFLLTHLLLGKLRDSAPSRVVNVSSLAHHLGRIHFHNLQGEKFYSAGLAYCHSKLANILFTQELARRLKGSGVTTYSVHPGTVHSDLIRHSSFMKWLWQLFFLFIKTPQQGAQTSLYCALTEGLETLSGSHFSDCHLAWVSSQGRNETVARRLWDVSCDLLGLPLDWITVTVCPNLGSFCGNDSLAMYEEKKKLVRDFDEKQQEANETLAEMEEELRYAPLTFRNPMMSKLRNYRKDLAKLHREVRSTPLTATPGGRGDVKYGAYALENEHLNRLQSQRALLLQGTESLNRATQSIERSHRIATETDQIGTEIIEELGEQRDQLERTKNRLVNTNENLSKSRKILRSMSRKVTTNKLLLSIIIILELAILAGLVYYKFFRHH</sequence>
<dbReference type="Pfam" id="PF05008">
    <property type="entry name" value="V-SNARE"/>
    <property type="match status" value="1"/>
</dbReference>
<evidence type="ECO:0000256" key="7">
    <source>
        <dbReference type="ARBA" id="ARBA00022857"/>
    </source>
</evidence>
<dbReference type="PRINTS" id="PR00081">
    <property type="entry name" value="GDHRDH"/>
</dbReference>
<keyword evidence="13 17" id="KW-0472">Membrane</keyword>
<dbReference type="AlphaFoldDB" id="A0A061I382"/>
<dbReference type="PRINTS" id="PR00080">
    <property type="entry name" value="SDRFAMILY"/>
</dbReference>
<dbReference type="GO" id="GO:0005737">
    <property type="term" value="C:cytoplasm"/>
    <property type="evidence" value="ECO:0007669"/>
    <property type="project" value="UniProtKB-ARBA"/>
</dbReference>
<comment type="pathway">
    <text evidence="1">Cofactor metabolism; retinol metabolism.</text>
</comment>
<dbReference type="Gene3D" id="1.20.5.110">
    <property type="match status" value="1"/>
</dbReference>
<evidence type="ECO:0000256" key="5">
    <source>
        <dbReference type="ARBA" id="ARBA00022448"/>
    </source>
</evidence>
<dbReference type="InterPro" id="IPR002347">
    <property type="entry name" value="SDR_fam"/>
</dbReference>
<organism evidence="20 21">
    <name type="scientific">Cricetulus griseus</name>
    <name type="common">Chinese hamster</name>
    <name type="synonym">Cricetulus barabensis griseus</name>
    <dbReference type="NCBI Taxonomy" id="10029"/>
    <lineage>
        <taxon>Eukaryota</taxon>
        <taxon>Metazoa</taxon>
        <taxon>Chordata</taxon>
        <taxon>Craniata</taxon>
        <taxon>Vertebrata</taxon>
        <taxon>Euteleostomi</taxon>
        <taxon>Mammalia</taxon>
        <taxon>Eutheria</taxon>
        <taxon>Euarchontoglires</taxon>
        <taxon>Glires</taxon>
        <taxon>Rodentia</taxon>
        <taxon>Myomorpha</taxon>
        <taxon>Muroidea</taxon>
        <taxon>Cricetidae</taxon>
        <taxon>Cricetinae</taxon>
        <taxon>Cricetulus</taxon>
    </lineage>
</organism>
<evidence type="ECO:0000256" key="17">
    <source>
        <dbReference type="SAM" id="Phobius"/>
    </source>
</evidence>
<dbReference type="GO" id="GO:0006886">
    <property type="term" value="P:intracellular protein transport"/>
    <property type="evidence" value="ECO:0007669"/>
    <property type="project" value="InterPro"/>
</dbReference>
<dbReference type="GO" id="GO:0016020">
    <property type="term" value="C:membrane"/>
    <property type="evidence" value="ECO:0007669"/>
    <property type="project" value="InterPro"/>
</dbReference>
<dbReference type="InterPro" id="IPR007705">
    <property type="entry name" value="Vesicle_trsprt_v-SNARE_N"/>
</dbReference>
<keyword evidence="7" id="KW-0521">NADP</keyword>
<comment type="subcellular location">
    <subcellularLocation>
        <location evidence="14">Endomembrane system</location>
        <topology evidence="14">Single-pass type IV membrane protein</topology>
    </subcellularLocation>
</comment>
<evidence type="ECO:0000256" key="4">
    <source>
        <dbReference type="ARBA" id="ARBA00012852"/>
    </source>
</evidence>
<evidence type="ECO:0000256" key="14">
    <source>
        <dbReference type="ARBA" id="ARBA00046280"/>
    </source>
</evidence>
<comment type="similarity">
    <text evidence="2">Belongs to the VTI1 family.</text>
</comment>
<feature type="coiled-coil region" evidence="16">
    <location>
        <begin position="463"/>
        <end position="493"/>
    </location>
</feature>
<keyword evidence="10 20" id="KW-0560">Oxidoreductase</keyword>
<feature type="domain" description="T-SNARE coiled-coil homology" evidence="19">
    <location>
        <begin position="430"/>
        <end position="497"/>
    </location>
</feature>
<keyword evidence="12" id="KW-0443">Lipid metabolism</keyword>
<dbReference type="PANTHER" id="PTHR43157:SF70">
    <property type="entry name" value="RETINOL DEHYDROGENASE 11"/>
    <property type="match status" value="1"/>
</dbReference>
<feature type="chain" id="PRO_5001600420" description="NADP-retinol dehydrogenase" evidence="18">
    <location>
        <begin position="18"/>
        <end position="531"/>
    </location>
</feature>
<keyword evidence="6 17" id="KW-0812">Transmembrane</keyword>
<evidence type="ECO:0000256" key="10">
    <source>
        <dbReference type="ARBA" id="ARBA00023002"/>
    </source>
</evidence>
<comment type="similarity">
    <text evidence="3">Belongs to the short-chain dehydrogenases/reductases (SDR) family.</text>
</comment>
<evidence type="ECO:0000256" key="2">
    <source>
        <dbReference type="ARBA" id="ARBA00006108"/>
    </source>
</evidence>
<dbReference type="EMBL" id="KE676633">
    <property type="protein sequence ID" value="ERE73781.1"/>
    <property type="molecule type" value="Genomic_DNA"/>
</dbReference>
<evidence type="ECO:0000256" key="16">
    <source>
        <dbReference type="SAM" id="Coils"/>
    </source>
</evidence>
<evidence type="ECO:0000256" key="1">
    <source>
        <dbReference type="ARBA" id="ARBA00004891"/>
    </source>
</evidence>
<gene>
    <name evidence="20" type="ORF">H671_5g13949</name>
</gene>
<dbReference type="InterPro" id="IPR010989">
    <property type="entry name" value="SNARE"/>
</dbReference>
<keyword evidence="18" id="KW-0732">Signal</keyword>
<evidence type="ECO:0000256" key="11">
    <source>
        <dbReference type="ARBA" id="ARBA00023054"/>
    </source>
</evidence>
<keyword evidence="8" id="KW-0653">Protein transport</keyword>
<evidence type="ECO:0000256" key="8">
    <source>
        <dbReference type="ARBA" id="ARBA00022927"/>
    </source>
</evidence>
<feature type="transmembrane region" description="Helical" evidence="17">
    <location>
        <begin position="506"/>
        <end position="525"/>
    </location>
</feature>
<keyword evidence="9 17" id="KW-1133">Transmembrane helix</keyword>
<dbReference type="EC" id="1.1.1.300" evidence="4"/>
<dbReference type="InterPro" id="IPR036291">
    <property type="entry name" value="NAD(P)-bd_dom_sf"/>
</dbReference>
<dbReference type="PANTHER" id="PTHR43157">
    <property type="entry name" value="PHOSPHATIDYLINOSITOL-GLYCAN BIOSYNTHESIS CLASS F PROTEIN-RELATED"/>
    <property type="match status" value="1"/>
</dbReference>
<comment type="catalytic activity">
    <reaction evidence="15">
        <text>all-trans-retinol + NADP(+) = all-trans-retinal + NADPH + H(+)</text>
        <dbReference type="Rhea" id="RHEA:25033"/>
        <dbReference type="ChEBI" id="CHEBI:15378"/>
        <dbReference type="ChEBI" id="CHEBI:17336"/>
        <dbReference type="ChEBI" id="CHEBI:17898"/>
        <dbReference type="ChEBI" id="CHEBI:57783"/>
        <dbReference type="ChEBI" id="CHEBI:58349"/>
        <dbReference type="EC" id="1.1.1.300"/>
    </reaction>
</comment>
<dbReference type="Gene3D" id="3.40.50.720">
    <property type="entry name" value="NAD(P)-binding Rossmann-like Domain"/>
    <property type="match status" value="1"/>
</dbReference>
<feature type="signal peptide" evidence="18">
    <location>
        <begin position="1"/>
        <end position="17"/>
    </location>
</feature>
<evidence type="ECO:0000256" key="3">
    <source>
        <dbReference type="ARBA" id="ARBA00006484"/>
    </source>
</evidence>
<dbReference type="SUPFAM" id="SSF51735">
    <property type="entry name" value="NAD(P)-binding Rossmann-fold domains"/>
    <property type="match status" value="1"/>
</dbReference>
<dbReference type="Pfam" id="PF12352">
    <property type="entry name" value="V-SNARE_C"/>
    <property type="match status" value="1"/>
</dbReference>
<evidence type="ECO:0000256" key="18">
    <source>
        <dbReference type="SAM" id="SignalP"/>
    </source>
</evidence>
<dbReference type="GO" id="GO:0052650">
    <property type="term" value="F:all-trans-retinol dehydrogenase (NADP+) activity"/>
    <property type="evidence" value="ECO:0007669"/>
    <property type="project" value="UniProtKB-EC"/>
</dbReference>
<keyword evidence="11 16" id="KW-0175">Coiled coil</keyword>
<evidence type="ECO:0000256" key="12">
    <source>
        <dbReference type="ARBA" id="ARBA00023098"/>
    </source>
</evidence>
<reference evidence="21" key="1">
    <citation type="journal article" date="2013" name="Nat. Biotechnol.">
        <title>Chinese hamster genome sequenced from sorted chromosomes.</title>
        <authorList>
            <person name="Brinkrolf K."/>
            <person name="Rupp O."/>
            <person name="Laux H."/>
            <person name="Kollin F."/>
            <person name="Ernst W."/>
            <person name="Linke B."/>
            <person name="Kofler R."/>
            <person name="Romand S."/>
            <person name="Hesse F."/>
            <person name="Budach W.E."/>
            <person name="Galosy S."/>
            <person name="Muller D."/>
            <person name="Noll T."/>
            <person name="Wienberg J."/>
            <person name="Jostock T."/>
            <person name="Leonard M."/>
            <person name="Grillari J."/>
            <person name="Tauch A."/>
            <person name="Goesmann A."/>
            <person name="Helk B."/>
            <person name="Mott J.E."/>
            <person name="Puhler A."/>
            <person name="Borth N."/>
        </authorList>
    </citation>
    <scope>NUCLEOTIDE SEQUENCE [LARGE SCALE GENOMIC DNA]</scope>
    <source>
        <strain evidence="21">17A/GY</strain>
    </source>
</reference>